<dbReference type="Proteomes" id="UP001175211">
    <property type="component" value="Unassembled WGS sequence"/>
</dbReference>
<name>A0AA39N520_ARMTA</name>
<evidence type="ECO:0000256" key="3">
    <source>
        <dbReference type="SAM" id="SignalP"/>
    </source>
</evidence>
<feature type="transmembrane region" description="Helical" evidence="2">
    <location>
        <begin position="201"/>
        <end position="223"/>
    </location>
</feature>
<feature type="region of interest" description="Disordered" evidence="1">
    <location>
        <begin position="150"/>
        <end position="195"/>
    </location>
</feature>
<feature type="compositionally biased region" description="Low complexity" evidence="1">
    <location>
        <begin position="162"/>
        <end position="184"/>
    </location>
</feature>
<evidence type="ECO:0008006" key="6">
    <source>
        <dbReference type="Google" id="ProtNLM"/>
    </source>
</evidence>
<keyword evidence="2" id="KW-0812">Transmembrane</keyword>
<keyword evidence="5" id="KW-1185">Reference proteome</keyword>
<dbReference type="RefSeq" id="XP_060330701.1">
    <property type="nucleotide sequence ID" value="XM_060481824.1"/>
</dbReference>
<feature type="compositionally biased region" description="Polar residues" evidence="1">
    <location>
        <begin position="150"/>
        <end position="161"/>
    </location>
</feature>
<dbReference type="EMBL" id="JAUEPS010000017">
    <property type="protein sequence ID" value="KAK0458431.1"/>
    <property type="molecule type" value="Genomic_DNA"/>
</dbReference>
<protein>
    <recommendedName>
        <fullName evidence="6">Mid2 domain-containing protein</fullName>
    </recommendedName>
</protein>
<keyword evidence="2" id="KW-0472">Membrane</keyword>
<evidence type="ECO:0000256" key="2">
    <source>
        <dbReference type="SAM" id="Phobius"/>
    </source>
</evidence>
<feature type="chain" id="PRO_5041467026" description="Mid2 domain-containing protein" evidence="3">
    <location>
        <begin position="21"/>
        <end position="275"/>
    </location>
</feature>
<evidence type="ECO:0000313" key="4">
    <source>
        <dbReference type="EMBL" id="KAK0458431.1"/>
    </source>
</evidence>
<evidence type="ECO:0000256" key="1">
    <source>
        <dbReference type="SAM" id="MobiDB-lite"/>
    </source>
</evidence>
<gene>
    <name evidence="4" type="ORF">EV420DRAFT_355369</name>
</gene>
<dbReference type="AlphaFoldDB" id="A0AA39N520"/>
<organism evidence="4 5">
    <name type="scientific">Armillaria tabescens</name>
    <name type="common">Ringless honey mushroom</name>
    <name type="synonym">Agaricus tabescens</name>
    <dbReference type="NCBI Taxonomy" id="1929756"/>
    <lineage>
        <taxon>Eukaryota</taxon>
        <taxon>Fungi</taxon>
        <taxon>Dikarya</taxon>
        <taxon>Basidiomycota</taxon>
        <taxon>Agaricomycotina</taxon>
        <taxon>Agaricomycetes</taxon>
        <taxon>Agaricomycetidae</taxon>
        <taxon>Agaricales</taxon>
        <taxon>Marasmiineae</taxon>
        <taxon>Physalacriaceae</taxon>
        <taxon>Desarmillaria</taxon>
    </lineage>
</organism>
<comment type="caution">
    <text evidence="4">The sequence shown here is derived from an EMBL/GenBank/DDBJ whole genome shotgun (WGS) entry which is preliminary data.</text>
</comment>
<sequence length="275" mass="29762">MFLSVVQLCTFMVLVLLGLALNIMLDSTPVAFQSTPVLLHMAQNDPPRFLLGAFLIYTNRSTMIATAIQPVDNFTTDRTFNMIFNYTNPSKKDCVLVAWLDSDLAQSEPFSVTGSNATFASTISIIPSSHPSSVSGALSLGDPRVGNIPSTWAMTSNMGTPSSESTEFRSASSSIPPSPTSSNSGTALPGKSSTSRDLPTVAIVGTAVGSFALLALVFTLLIWRSRKNRRKSKESTPSRAFWRYLDMKGPPTMIPPLYTPRIFQIVRRARGLDGS</sequence>
<feature type="signal peptide" evidence="3">
    <location>
        <begin position="1"/>
        <end position="20"/>
    </location>
</feature>
<dbReference type="GeneID" id="85365372"/>
<accession>A0AA39N520</accession>
<evidence type="ECO:0000313" key="5">
    <source>
        <dbReference type="Proteomes" id="UP001175211"/>
    </source>
</evidence>
<keyword evidence="2" id="KW-1133">Transmembrane helix</keyword>
<reference evidence="4" key="1">
    <citation type="submission" date="2023-06" db="EMBL/GenBank/DDBJ databases">
        <authorList>
            <consortium name="Lawrence Berkeley National Laboratory"/>
            <person name="Ahrendt S."/>
            <person name="Sahu N."/>
            <person name="Indic B."/>
            <person name="Wong-Bajracharya J."/>
            <person name="Merenyi Z."/>
            <person name="Ke H.-M."/>
            <person name="Monk M."/>
            <person name="Kocsube S."/>
            <person name="Drula E."/>
            <person name="Lipzen A."/>
            <person name="Balint B."/>
            <person name="Henrissat B."/>
            <person name="Andreopoulos B."/>
            <person name="Martin F.M."/>
            <person name="Harder C.B."/>
            <person name="Rigling D."/>
            <person name="Ford K.L."/>
            <person name="Foster G.D."/>
            <person name="Pangilinan J."/>
            <person name="Papanicolaou A."/>
            <person name="Barry K."/>
            <person name="LaButti K."/>
            <person name="Viragh M."/>
            <person name="Koriabine M."/>
            <person name="Yan M."/>
            <person name="Riley R."/>
            <person name="Champramary S."/>
            <person name="Plett K.L."/>
            <person name="Tsai I.J."/>
            <person name="Slot J."/>
            <person name="Sipos G."/>
            <person name="Plett J."/>
            <person name="Nagy L.G."/>
            <person name="Grigoriev I.V."/>
        </authorList>
    </citation>
    <scope>NUCLEOTIDE SEQUENCE</scope>
    <source>
        <strain evidence="4">CCBAS 213</strain>
    </source>
</reference>
<proteinExistence type="predicted"/>
<keyword evidence="3" id="KW-0732">Signal</keyword>